<dbReference type="HOGENOM" id="CLU_099165_0_0_1"/>
<dbReference type="PANTHER" id="PTHR38123:SF1">
    <property type="entry name" value="HYDROPHOBIC SURFACE BINDING PROTEIN"/>
    <property type="match status" value="1"/>
</dbReference>
<dbReference type="Proteomes" id="UP000039046">
    <property type="component" value="Unassembled WGS sequence"/>
</dbReference>
<dbReference type="AlphaFoldDB" id="A0A0A1SMC4"/>
<dbReference type="Pfam" id="PF12296">
    <property type="entry name" value="HsbA"/>
    <property type="match status" value="1"/>
</dbReference>
<feature type="signal peptide" evidence="1">
    <location>
        <begin position="1"/>
        <end position="16"/>
    </location>
</feature>
<protein>
    <recommendedName>
        <fullName evidence="4">Hydrophobic surface binding protein A</fullName>
    </recommendedName>
</protein>
<proteinExistence type="predicted"/>
<dbReference type="GO" id="GO:0005576">
    <property type="term" value="C:extracellular region"/>
    <property type="evidence" value="ECO:0007669"/>
    <property type="project" value="TreeGrafter"/>
</dbReference>
<sequence>MLTIAQLLTLVTAVSGAAINVRDAAKVLADLQTINTDNDNLHKAVDAYSGGIASAIGILNTSNQLDKDIKSATSDAQAAGAASEADAQSIIDYINNTLEPGIASTVQALEGKKAQFDKDGLTSTVHDQLVKLKGDTDSLGAALIADAPDDLKDSGNAAQAKIDGDFQGAIDFFSS</sequence>
<evidence type="ECO:0008006" key="4">
    <source>
        <dbReference type="Google" id="ProtNLM"/>
    </source>
</evidence>
<dbReference type="EMBL" id="CDHN01000001">
    <property type="protein sequence ID" value="CEJ81483.1"/>
    <property type="molecule type" value="Genomic_DNA"/>
</dbReference>
<accession>A0A0A1SMC4</accession>
<evidence type="ECO:0000256" key="1">
    <source>
        <dbReference type="SAM" id="SignalP"/>
    </source>
</evidence>
<evidence type="ECO:0000313" key="2">
    <source>
        <dbReference type="EMBL" id="CEJ81483.1"/>
    </source>
</evidence>
<reference evidence="2 3" key="1">
    <citation type="journal article" date="2015" name="Genome Announc.">
        <title>Draft Genome Sequence and Gene Annotation of the Entomopathogenic Fungus Verticillium hemipterigenum.</title>
        <authorList>
            <person name="Horn F."/>
            <person name="Habel A."/>
            <person name="Scharf D.H."/>
            <person name="Dworschak J."/>
            <person name="Brakhage A.A."/>
            <person name="Guthke R."/>
            <person name="Hertweck C."/>
            <person name="Linde J."/>
        </authorList>
    </citation>
    <scope>NUCLEOTIDE SEQUENCE [LARGE SCALE GENOMIC DNA]</scope>
</reference>
<dbReference type="PANTHER" id="PTHR38123">
    <property type="entry name" value="CELL WALL SERINE-THREONINE-RICH GALACTOMANNOPROTEIN MP1 (AFU_ORTHOLOGUE AFUA_4G03240)"/>
    <property type="match status" value="1"/>
</dbReference>
<dbReference type="STRING" id="1531966.A0A0A1SMC4"/>
<name>A0A0A1SMC4_9HYPO</name>
<feature type="chain" id="PRO_5001989585" description="Hydrophobic surface binding protein A" evidence="1">
    <location>
        <begin position="17"/>
        <end position="175"/>
    </location>
</feature>
<dbReference type="OrthoDB" id="3485059at2759"/>
<organism evidence="2 3">
    <name type="scientific">[Torrubiella] hemipterigena</name>
    <dbReference type="NCBI Taxonomy" id="1531966"/>
    <lineage>
        <taxon>Eukaryota</taxon>
        <taxon>Fungi</taxon>
        <taxon>Dikarya</taxon>
        <taxon>Ascomycota</taxon>
        <taxon>Pezizomycotina</taxon>
        <taxon>Sordariomycetes</taxon>
        <taxon>Hypocreomycetidae</taxon>
        <taxon>Hypocreales</taxon>
        <taxon>Clavicipitaceae</taxon>
        <taxon>Clavicipitaceae incertae sedis</taxon>
        <taxon>'Torrubiella' clade</taxon>
    </lineage>
</organism>
<evidence type="ECO:0000313" key="3">
    <source>
        <dbReference type="Proteomes" id="UP000039046"/>
    </source>
</evidence>
<keyword evidence="1" id="KW-0732">Signal</keyword>
<dbReference type="Gene3D" id="1.20.1280.140">
    <property type="match status" value="1"/>
</dbReference>
<dbReference type="InterPro" id="IPR021054">
    <property type="entry name" value="Cell_wall_mannoprotein_1"/>
</dbReference>
<gene>
    <name evidence="2" type="ORF">VHEMI01605</name>
</gene>
<keyword evidence="3" id="KW-1185">Reference proteome</keyword>